<dbReference type="InterPro" id="IPR036688">
    <property type="entry name" value="MoeA_C_domain_IV_sf"/>
</dbReference>
<comment type="function">
    <text evidence="1 6">Catalyzes the insertion of molybdate into adenylated molybdopterin with the concomitant release of AMP.</text>
</comment>
<dbReference type="Pfam" id="PF00994">
    <property type="entry name" value="MoCF_biosynth"/>
    <property type="match status" value="1"/>
</dbReference>
<evidence type="ECO:0000256" key="5">
    <source>
        <dbReference type="ARBA" id="ARBA00047317"/>
    </source>
</evidence>
<keyword evidence="6" id="KW-0460">Magnesium</keyword>
<keyword evidence="6" id="KW-0500">Molybdenum</keyword>
<dbReference type="InterPro" id="IPR005111">
    <property type="entry name" value="MoeA_C_domain_IV"/>
</dbReference>
<evidence type="ECO:0000256" key="3">
    <source>
        <dbReference type="ARBA" id="ARBA00010763"/>
    </source>
</evidence>
<comment type="catalytic activity">
    <reaction evidence="5">
        <text>adenylyl-molybdopterin + molybdate = Mo-molybdopterin + AMP + H(+)</text>
        <dbReference type="Rhea" id="RHEA:35047"/>
        <dbReference type="ChEBI" id="CHEBI:15378"/>
        <dbReference type="ChEBI" id="CHEBI:36264"/>
        <dbReference type="ChEBI" id="CHEBI:62727"/>
        <dbReference type="ChEBI" id="CHEBI:71302"/>
        <dbReference type="ChEBI" id="CHEBI:456215"/>
        <dbReference type="EC" id="2.10.1.1"/>
    </reaction>
</comment>
<evidence type="ECO:0000256" key="6">
    <source>
        <dbReference type="RuleBase" id="RU365090"/>
    </source>
</evidence>
<keyword evidence="6" id="KW-0808">Transferase</keyword>
<comment type="cofactor">
    <cofactor evidence="6">
        <name>Mg(2+)</name>
        <dbReference type="ChEBI" id="CHEBI:18420"/>
    </cofactor>
</comment>
<dbReference type="InterPro" id="IPR038987">
    <property type="entry name" value="MoeA-like"/>
</dbReference>
<keyword evidence="4 6" id="KW-0501">Molybdenum cofactor biosynthesis</keyword>
<dbReference type="Pfam" id="PF03454">
    <property type="entry name" value="MoeA_C"/>
    <property type="match status" value="1"/>
</dbReference>
<protein>
    <recommendedName>
        <fullName evidence="6">Molybdopterin molybdenumtransferase</fullName>
        <ecNumber evidence="6">2.10.1.1</ecNumber>
    </recommendedName>
</protein>
<dbReference type="NCBIfam" id="TIGR00177">
    <property type="entry name" value="molyb_syn"/>
    <property type="match status" value="1"/>
</dbReference>
<dbReference type="Gene3D" id="3.40.980.10">
    <property type="entry name" value="MoaB/Mog-like domain"/>
    <property type="match status" value="1"/>
</dbReference>
<dbReference type="PANTHER" id="PTHR10192:SF5">
    <property type="entry name" value="GEPHYRIN"/>
    <property type="match status" value="1"/>
</dbReference>
<feature type="domain" description="MoaB/Mog" evidence="7">
    <location>
        <begin position="179"/>
        <end position="316"/>
    </location>
</feature>
<evidence type="ECO:0000256" key="2">
    <source>
        <dbReference type="ARBA" id="ARBA00005046"/>
    </source>
</evidence>
<reference evidence="8 9" key="1">
    <citation type="submission" date="2023-11" db="EMBL/GenBank/DDBJ databases">
        <title>Gilvimarinus fulvus sp. nov., isolated from the surface of Kelp.</title>
        <authorList>
            <person name="Sun Y.Y."/>
            <person name="Gong Y."/>
            <person name="Du Z.J."/>
        </authorList>
    </citation>
    <scope>NUCLEOTIDE SEQUENCE [LARGE SCALE GENOMIC DNA]</scope>
    <source>
        <strain evidence="8 9">SDUM040013</strain>
    </source>
</reference>
<dbReference type="RefSeq" id="WP_302724804.1">
    <property type="nucleotide sequence ID" value="NZ_JAULRU010000823.1"/>
</dbReference>
<dbReference type="EMBL" id="JAXAFO010000013">
    <property type="protein sequence ID" value="MDX6849546.1"/>
    <property type="molecule type" value="Genomic_DNA"/>
</dbReference>
<accession>A0ABU4RZ57</accession>
<dbReference type="InterPro" id="IPR036135">
    <property type="entry name" value="MoeA_linker/N_sf"/>
</dbReference>
<sequence>MSLGLTLEQARARLLGCAQEYALDSVEHVGSDQALGRILATPLYASVSVPPAANSAMDGYALCAKSCRPGVGYEVSQTVLAGSSPAPLQEGTLARIFTGAEIPPGADTVVIQENVSPGDTGVIINTPFSAGDNIRPAGQDVAQGQQVLTKGRRLRPQDLALAASVNTVELAVRGRLKVGLLVTGAELVSPGQPLTPGKIYNSNQPMLSALFAQMGCELVTQQAVSDDYNATCQALETASAQADVIVTTGGVSVGDADRVKAAVESLGQLDFWRVAMKPGKPIAFGRVGQTPFIGLPGNPVSAYVTFQLLLRPFVQALMGESVSHLHRLELPANFTRVTAGRRDEYARGQITADGVALFPQQSSGALSSVVWADCLVYIPAGQLIRRGDTVQVLPMNQWV</sequence>
<proteinExistence type="inferred from homology"/>
<dbReference type="SMART" id="SM00852">
    <property type="entry name" value="MoCF_biosynth"/>
    <property type="match status" value="1"/>
</dbReference>
<keyword evidence="9" id="KW-1185">Reference proteome</keyword>
<dbReference type="SUPFAM" id="SSF63867">
    <property type="entry name" value="MoeA C-terminal domain-like"/>
    <property type="match status" value="1"/>
</dbReference>
<dbReference type="PANTHER" id="PTHR10192">
    <property type="entry name" value="MOLYBDOPTERIN BIOSYNTHESIS PROTEIN"/>
    <property type="match status" value="1"/>
</dbReference>
<dbReference type="InterPro" id="IPR005110">
    <property type="entry name" value="MoeA_linker/N"/>
</dbReference>
<dbReference type="Proteomes" id="UP001273505">
    <property type="component" value="Unassembled WGS sequence"/>
</dbReference>
<dbReference type="InterPro" id="IPR008284">
    <property type="entry name" value="MoCF_biosynth_CS"/>
</dbReference>
<dbReference type="InterPro" id="IPR001453">
    <property type="entry name" value="MoaB/Mog_dom"/>
</dbReference>
<dbReference type="Gene3D" id="2.40.340.10">
    <property type="entry name" value="MoeA, C-terminal, domain IV"/>
    <property type="match status" value="1"/>
</dbReference>
<dbReference type="Pfam" id="PF03453">
    <property type="entry name" value="MoeA_N"/>
    <property type="match status" value="1"/>
</dbReference>
<comment type="caution">
    <text evidence="8">The sequence shown here is derived from an EMBL/GenBank/DDBJ whole genome shotgun (WGS) entry which is preliminary data.</text>
</comment>
<evidence type="ECO:0000259" key="7">
    <source>
        <dbReference type="SMART" id="SM00852"/>
    </source>
</evidence>
<comment type="pathway">
    <text evidence="2 6">Cofactor biosynthesis; molybdopterin biosynthesis.</text>
</comment>
<dbReference type="InterPro" id="IPR036425">
    <property type="entry name" value="MoaB/Mog-like_dom_sf"/>
</dbReference>
<dbReference type="SUPFAM" id="SSF63882">
    <property type="entry name" value="MoeA N-terminal region -like"/>
    <property type="match status" value="1"/>
</dbReference>
<evidence type="ECO:0000256" key="4">
    <source>
        <dbReference type="ARBA" id="ARBA00023150"/>
    </source>
</evidence>
<dbReference type="Gene3D" id="2.170.190.11">
    <property type="entry name" value="Molybdopterin biosynthesis moea protein, domain 3"/>
    <property type="match status" value="1"/>
</dbReference>
<dbReference type="NCBIfam" id="NF045515">
    <property type="entry name" value="Glp_gephyrin"/>
    <property type="match status" value="1"/>
</dbReference>
<organism evidence="8 9">
    <name type="scientific">Gilvimarinus gilvus</name>
    <dbReference type="NCBI Taxonomy" id="3058038"/>
    <lineage>
        <taxon>Bacteria</taxon>
        <taxon>Pseudomonadati</taxon>
        <taxon>Pseudomonadota</taxon>
        <taxon>Gammaproteobacteria</taxon>
        <taxon>Cellvibrionales</taxon>
        <taxon>Cellvibrionaceae</taxon>
        <taxon>Gilvimarinus</taxon>
    </lineage>
</organism>
<dbReference type="PROSITE" id="PS01079">
    <property type="entry name" value="MOCF_BIOSYNTHESIS_2"/>
    <property type="match status" value="1"/>
</dbReference>
<dbReference type="SUPFAM" id="SSF53218">
    <property type="entry name" value="Molybdenum cofactor biosynthesis proteins"/>
    <property type="match status" value="1"/>
</dbReference>
<dbReference type="EC" id="2.10.1.1" evidence="6"/>
<name>A0ABU4RZ57_9GAMM</name>
<dbReference type="CDD" id="cd00887">
    <property type="entry name" value="MoeA"/>
    <property type="match status" value="1"/>
</dbReference>
<evidence type="ECO:0000256" key="1">
    <source>
        <dbReference type="ARBA" id="ARBA00002901"/>
    </source>
</evidence>
<comment type="similarity">
    <text evidence="3 6">Belongs to the MoeA family.</text>
</comment>
<keyword evidence="6" id="KW-0479">Metal-binding</keyword>
<gene>
    <name evidence="8" type="ORF">SCD92_09250</name>
</gene>
<evidence type="ECO:0000313" key="8">
    <source>
        <dbReference type="EMBL" id="MDX6849546.1"/>
    </source>
</evidence>
<dbReference type="Gene3D" id="3.90.105.10">
    <property type="entry name" value="Molybdopterin biosynthesis moea protein, domain 2"/>
    <property type="match status" value="1"/>
</dbReference>
<evidence type="ECO:0000313" key="9">
    <source>
        <dbReference type="Proteomes" id="UP001273505"/>
    </source>
</evidence>